<evidence type="ECO:0000256" key="5">
    <source>
        <dbReference type="ARBA" id="ARBA00022454"/>
    </source>
</evidence>
<keyword evidence="12 20" id="KW-0694">RNA-binding</keyword>
<evidence type="ECO:0000256" key="13">
    <source>
        <dbReference type="ARBA" id="ARBA00023015"/>
    </source>
</evidence>
<dbReference type="PANTHER" id="PTHR17250:SF0">
    <property type="entry name" value="NEGATIVE ELONGATION FACTOR E"/>
    <property type="match status" value="1"/>
</dbReference>
<dbReference type="Proteomes" id="UP001208570">
    <property type="component" value="Unassembled WGS sequence"/>
</dbReference>
<dbReference type="InterPro" id="IPR000504">
    <property type="entry name" value="RRM_dom"/>
</dbReference>
<proteinExistence type="inferred from homology"/>
<keyword evidence="8" id="KW-0597">Phosphoprotein</keyword>
<feature type="compositionally biased region" description="Basic and acidic residues" evidence="21">
    <location>
        <begin position="144"/>
        <end position="159"/>
    </location>
</feature>
<comment type="subcellular location">
    <subcellularLocation>
        <location evidence="2">Chromosome</location>
    </subcellularLocation>
    <subcellularLocation>
        <location evidence="1">Nucleus</location>
    </subcellularLocation>
</comment>
<dbReference type="Gene3D" id="3.30.70.330">
    <property type="match status" value="1"/>
</dbReference>
<feature type="region of interest" description="Disordered" evidence="21">
    <location>
        <begin position="101"/>
        <end position="128"/>
    </location>
</feature>
<evidence type="ECO:0000256" key="20">
    <source>
        <dbReference type="PROSITE-ProRule" id="PRU00176"/>
    </source>
</evidence>
<comment type="similarity">
    <text evidence="3">Belongs to the RRM NELF-E family.</text>
</comment>
<evidence type="ECO:0000256" key="8">
    <source>
        <dbReference type="ARBA" id="ARBA00022553"/>
    </source>
</evidence>
<evidence type="ECO:0000256" key="16">
    <source>
        <dbReference type="ARBA" id="ARBA00023242"/>
    </source>
</evidence>
<keyword evidence="16" id="KW-0539">Nucleus</keyword>
<keyword evidence="9" id="KW-0677">Repeat</keyword>
<comment type="function">
    <text evidence="17">Essential component of the NELF complex, a complex that negatively regulates the elongation of transcription by RNA polymerase II. The NELF complex, which acts via an association with the DSIF complex and causes transcriptional pausing, is counteracted by the P-TEFb kinase complex. Provides the strongest RNA binding activity of the NELF complex and may initially recruit the NELF complex to RNA.</text>
</comment>
<dbReference type="PROSITE" id="PS50102">
    <property type="entry name" value="RRM"/>
    <property type="match status" value="1"/>
</dbReference>
<gene>
    <name evidence="23" type="ORF">LSH36_59g00038</name>
</gene>
<dbReference type="AlphaFoldDB" id="A0AAD9NC10"/>
<feature type="region of interest" description="Disordered" evidence="21">
    <location>
        <begin position="235"/>
        <end position="276"/>
    </location>
</feature>
<evidence type="ECO:0000256" key="21">
    <source>
        <dbReference type="SAM" id="MobiDB-lite"/>
    </source>
</evidence>
<feature type="compositionally biased region" description="Low complexity" evidence="21">
    <location>
        <begin position="235"/>
        <end position="257"/>
    </location>
</feature>
<feature type="domain" description="RRM" evidence="22">
    <location>
        <begin position="162"/>
        <end position="232"/>
    </location>
</feature>
<dbReference type="SUPFAM" id="SSF54928">
    <property type="entry name" value="RNA-binding domain, RBD"/>
    <property type="match status" value="1"/>
</dbReference>
<evidence type="ECO:0000313" key="24">
    <source>
        <dbReference type="Proteomes" id="UP001208570"/>
    </source>
</evidence>
<keyword evidence="11" id="KW-0832">Ubl conjugation</keyword>
<evidence type="ECO:0000256" key="18">
    <source>
        <dbReference type="ARBA" id="ARBA00063939"/>
    </source>
</evidence>
<evidence type="ECO:0000313" key="23">
    <source>
        <dbReference type="EMBL" id="KAK2164737.1"/>
    </source>
</evidence>
<protein>
    <recommendedName>
        <fullName evidence="4">Negative elongation factor E</fullName>
    </recommendedName>
    <alternativeName>
        <fullName evidence="19">RNA-binding protein RD</fullName>
    </alternativeName>
</protein>
<evidence type="ECO:0000256" key="12">
    <source>
        <dbReference type="ARBA" id="ARBA00022884"/>
    </source>
</evidence>
<keyword evidence="15" id="KW-0804">Transcription</keyword>
<evidence type="ECO:0000256" key="1">
    <source>
        <dbReference type="ARBA" id="ARBA00004123"/>
    </source>
</evidence>
<feature type="region of interest" description="Disordered" evidence="21">
    <location>
        <begin position="141"/>
        <end position="164"/>
    </location>
</feature>
<keyword evidence="7" id="KW-1017">Isopeptide bond</keyword>
<dbReference type="GO" id="GO:0005694">
    <property type="term" value="C:chromosome"/>
    <property type="evidence" value="ECO:0007669"/>
    <property type="project" value="UniProtKB-SubCell"/>
</dbReference>
<dbReference type="EMBL" id="JAODUP010000059">
    <property type="protein sequence ID" value="KAK2164737.1"/>
    <property type="molecule type" value="Genomic_DNA"/>
</dbReference>
<evidence type="ECO:0000256" key="19">
    <source>
        <dbReference type="ARBA" id="ARBA00077512"/>
    </source>
</evidence>
<keyword evidence="6" id="KW-0678">Repressor</keyword>
<dbReference type="PANTHER" id="PTHR17250">
    <property type="entry name" value="NEGATIVE ELONGATION FACTOR E"/>
    <property type="match status" value="1"/>
</dbReference>
<evidence type="ECO:0000256" key="2">
    <source>
        <dbReference type="ARBA" id="ARBA00004286"/>
    </source>
</evidence>
<dbReference type="GO" id="GO:0032021">
    <property type="term" value="C:NELF complex"/>
    <property type="evidence" value="ECO:0007669"/>
    <property type="project" value="InterPro"/>
</dbReference>
<dbReference type="InterPro" id="IPR012677">
    <property type="entry name" value="Nucleotide-bd_a/b_plait_sf"/>
</dbReference>
<evidence type="ECO:0000256" key="15">
    <source>
        <dbReference type="ARBA" id="ARBA00023163"/>
    </source>
</evidence>
<keyword evidence="14" id="KW-0175">Coiled coil</keyword>
<sequence>MVFIHFPQHLTEEEEQLQKKYAKLKKKKRALAVLRAPKPEPPPPEVDINSKKRSAEAAANAMEKAKKLLKSGVIKVEAEKKDLSFKRTKRQKEQDKSAVCFTPFSPTHVSGSLGDQDETTEPEKVEMSRPKMKGLYESFVSSREPNHGDEEKKDHEPPKRGNTVYIHGHNITEEMIRRTFLNFGKIVNVNMEKDKNCGFLTFEKMDSADQAIAEMNGSMVGDTQLRVTMARRQPSFDSLSDTSKSSWSAIAASQSQKSSHKDKRELITYDEEDIFN</sequence>
<feature type="region of interest" description="Disordered" evidence="21">
    <location>
        <begin position="32"/>
        <end position="62"/>
    </location>
</feature>
<accession>A0AAD9NC10</accession>
<evidence type="ECO:0000256" key="14">
    <source>
        <dbReference type="ARBA" id="ARBA00023054"/>
    </source>
</evidence>
<comment type="subunit">
    <text evidence="18">The NELF complex is composed of NELFA, NELFB, NELFCD and NELFE. Interacts with NELFB.</text>
</comment>
<keyword evidence="24" id="KW-1185">Reference proteome</keyword>
<evidence type="ECO:0000256" key="3">
    <source>
        <dbReference type="ARBA" id="ARBA00006120"/>
    </source>
</evidence>
<dbReference type="InterPro" id="IPR035979">
    <property type="entry name" value="RBD_domain_sf"/>
</dbReference>
<evidence type="ECO:0000256" key="7">
    <source>
        <dbReference type="ARBA" id="ARBA00022499"/>
    </source>
</evidence>
<evidence type="ECO:0000256" key="11">
    <source>
        <dbReference type="ARBA" id="ARBA00022843"/>
    </source>
</evidence>
<evidence type="ECO:0000259" key="22">
    <source>
        <dbReference type="PROSITE" id="PS50102"/>
    </source>
</evidence>
<name>A0AAD9NC10_9ANNE</name>
<dbReference type="GO" id="GO:0003723">
    <property type="term" value="F:RNA binding"/>
    <property type="evidence" value="ECO:0007669"/>
    <property type="project" value="UniProtKB-UniRule"/>
</dbReference>
<dbReference type="Pfam" id="PF00076">
    <property type="entry name" value="RRM_1"/>
    <property type="match status" value="1"/>
</dbReference>
<evidence type="ECO:0000256" key="6">
    <source>
        <dbReference type="ARBA" id="ARBA00022491"/>
    </source>
</evidence>
<evidence type="ECO:0000256" key="4">
    <source>
        <dbReference type="ARBA" id="ARBA00014464"/>
    </source>
</evidence>
<dbReference type="InterPro" id="IPR033102">
    <property type="entry name" value="NELFE"/>
</dbReference>
<comment type="caution">
    <text evidence="23">The sequence shown here is derived from an EMBL/GenBank/DDBJ whole genome shotgun (WGS) entry which is preliminary data.</text>
</comment>
<dbReference type="GO" id="GO:0034244">
    <property type="term" value="P:negative regulation of transcription elongation by RNA polymerase II"/>
    <property type="evidence" value="ECO:0007669"/>
    <property type="project" value="TreeGrafter"/>
</dbReference>
<organism evidence="23 24">
    <name type="scientific">Paralvinella palmiformis</name>
    <dbReference type="NCBI Taxonomy" id="53620"/>
    <lineage>
        <taxon>Eukaryota</taxon>
        <taxon>Metazoa</taxon>
        <taxon>Spiralia</taxon>
        <taxon>Lophotrochozoa</taxon>
        <taxon>Annelida</taxon>
        <taxon>Polychaeta</taxon>
        <taxon>Sedentaria</taxon>
        <taxon>Canalipalpata</taxon>
        <taxon>Terebellida</taxon>
        <taxon>Terebelliformia</taxon>
        <taxon>Alvinellidae</taxon>
        <taxon>Paralvinella</taxon>
    </lineage>
</organism>
<evidence type="ECO:0000256" key="17">
    <source>
        <dbReference type="ARBA" id="ARBA00059578"/>
    </source>
</evidence>
<keyword evidence="13" id="KW-0805">Transcription regulation</keyword>
<evidence type="ECO:0000256" key="9">
    <source>
        <dbReference type="ARBA" id="ARBA00022737"/>
    </source>
</evidence>
<dbReference type="SMART" id="SM00360">
    <property type="entry name" value="RRM"/>
    <property type="match status" value="1"/>
</dbReference>
<evidence type="ECO:0000256" key="10">
    <source>
        <dbReference type="ARBA" id="ARBA00022765"/>
    </source>
</evidence>
<dbReference type="FunFam" id="3.30.70.330:FF:000188">
    <property type="entry name" value="Negative elongation factor complex member E"/>
    <property type="match status" value="1"/>
</dbReference>
<keyword evidence="10" id="KW-0013">ADP-ribosylation</keyword>
<reference evidence="23" key="1">
    <citation type="journal article" date="2023" name="Mol. Biol. Evol.">
        <title>Third-Generation Sequencing Reveals the Adaptive Role of the Epigenome in Three Deep-Sea Polychaetes.</title>
        <authorList>
            <person name="Perez M."/>
            <person name="Aroh O."/>
            <person name="Sun Y."/>
            <person name="Lan Y."/>
            <person name="Juniper S.K."/>
            <person name="Young C.R."/>
            <person name="Angers B."/>
            <person name="Qian P.Y."/>
        </authorList>
    </citation>
    <scope>NUCLEOTIDE SEQUENCE</scope>
    <source>
        <strain evidence="23">P08H-3</strain>
    </source>
</reference>
<keyword evidence="5" id="KW-0158">Chromosome</keyword>